<dbReference type="Pfam" id="PF19420">
    <property type="entry name" value="DDAH_eukar"/>
    <property type="match status" value="1"/>
</dbReference>
<dbReference type="PIRSF" id="PIRSF028188">
    <property type="entry name" value="Amdntrnsf_FN0238"/>
    <property type="match status" value="1"/>
</dbReference>
<dbReference type="PANTHER" id="PTHR43224:SF1">
    <property type="entry name" value="AMIDINOTRANSFERASE"/>
    <property type="match status" value="1"/>
</dbReference>
<proteinExistence type="predicted"/>
<name>A0ABV7YTA8_9BACT</name>
<evidence type="ECO:0000313" key="1">
    <source>
        <dbReference type="EMBL" id="MFC3809824.1"/>
    </source>
</evidence>
<gene>
    <name evidence="1" type="primary">ctlX</name>
    <name evidence="1" type="ORF">ACFOOI_04080</name>
</gene>
<dbReference type="SUPFAM" id="SSF55909">
    <property type="entry name" value="Pentein"/>
    <property type="match status" value="1"/>
</dbReference>
<dbReference type="RefSeq" id="WP_379835375.1">
    <property type="nucleotide sequence ID" value="NZ_JBHRYQ010000001.1"/>
</dbReference>
<comment type="caution">
    <text evidence="1">The sequence shown here is derived from an EMBL/GenBank/DDBJ whole genome shotgun (WGS) entry which is preliminary data.</text>
</comment>
<reference evidence="2" key="1">
    <citation type="journal article" date="2019" name="Int. J. Syst. Evol. Microbiol.">
        <title>The Global Catalogue of Microorganisms (GCM) 10K type strain sequencing project: providing services to taxonomists for standard genome sequencing and annotation.</title>
        <authorList>
            <consortium name="The Broad Institute Genomics Platform"/>
            <consortium name="The Broad Institute Genome Sequencing Center for Infectious Disease"/>
            <person name="Wu L."/>
            <person name="Ma J."/>
        </authorList>
    </citation>
    <scope>NUCLEOTIDE SEQUENCE [LARGE SCALE GENOMIC DNA]</scope>
    <source>
        <strain evidence="2">CECT 7956</strain>
    </source>
</reference>
<dbReference type="Proteomes" id="UP001595616">
    <property type="component" value="Unassembled WGS sequence"/>
</dbReference>
<dbReference type="EMBL" id="JBHRYQ010000001">
    <property type="protein sequence ID" value="MFC3809824.1"/>
    <property type="molecule type" value="Genomic_DNA"/>
</dbReference>
<evidence type="ECO:0000313" key="2">
    <source>
        <dbReference type="Proteomes" id="UP001595616"/>
    </source>
</evidence>
<dbReference type="InterPro" id="IPR014541">
    <property type="entry name" value="Amdntrnsf_FN0238"/>
</dbReference>
<dbReference type="GO" id="GO:0016787">
    <property type="term" value="F:hydrolase activity"/>
    <property type="evidence" value="ECO:0007669"/>
    <property type="project" value="UniProtKB-KW"/>
</dbReference>
<sequence>MQEQVTSNLIMIRPVRFCSNKQTAESNAFQNDVKVDENELQIAVQTSFDEFVEQLRLRDINVKVFEDTLEPHTPDSIFPNNWLSLHFSGKAILYPMEAENRRAERRTDILDYLKKDFDLDVILDFTHFEKEGKYLEGTGSLVFDRMHRVAYACLSTRTNQDVLKAWQKQMNGYEVVTFSANDRNGVPIYHTNVMMCMGETFCVICLDAITDLDERLKVKKKLEATSKEVIEITMDQMENFAGNMLLVKNASEKRFLIMSEKAHNSLTKAQIRNLEDKAEIIAVDLGYIETMGGGSARCMIAENLLVKK</sequence>
<dbReference type="NCBIfam" id="NF046062">
    <property type="entry name" value="citrull_CtlX"/>
    <property type="match status" value="1"/>
</dbReference>
<accession>A0ABV7YTA8</accession>
<organism evidence="1 2">
    <name type="scientific">Lacihabitans lacunae</name>
    <dbReference type="NCBI Taxonomy" id="1028214"/>
    <lineage>
        <taxon>Bacteria</taxon>
        <taxon>Pseudomonadati</taxon>
        <taxon>Bacteroidota</taxon>
        <taxon>Cytophagia</taxon>
        <taxon>Cytophagales</taxon>
        <taxon>Leadbetterellaceae</taxon>
        <taxon>Lacihabitans</taxon>
    </lineage>
</organism>
<keyword evidence="1" id="KW-0378">Hydrolase</keyword>
<dbReference type="PANTHER" id="PTHR43224">
    <property type="entry name" value="AMIDINOTRANSFERASE"/>
    <property type="match status" value="1"/>
</dbReference>
<dbReference type="Gene3D" id="3.75.10.10">
    <property type="entry name" value="L-arginine/glycine Amidinotransferase, Chain A"/>
    <property type="match status" value="1"/>
</dbReference>
<protein>
    <submittedName>
        <fullName evidence="1">Citrulline utilization hydrolase CtlX</fullName>
    </submittedName>
</protein>
<keyword evidence="2" id="KW-1185">Reference proteome</keyword>